<proteinExistence type="predicted"/>
<evidence type="ECO:0000313" key="2">
    <source>
        <dbReference type="EMBL" id="KAG0452016.1"/>
    </source>
</evidence>
<feature type="compositionally biased region" description="Basic residues" evidence="1">
    <location>
        <begin position="110"/>
        <end position="126"/>
    </location>
</feature>
<feature type="compositionally biased region" description="Basic and acidic residues" evidence="1">
    <location>
        <begin position="73"/>
        <end position="109"/>
    </location>
</feature>
<dbReference type="OrthoDB" id="2018886at2759"/>
<organism evidence="2 3">
    <name type="scientific">Vanilla planifolia</name>
    <name type="common">Vanilla</name>
    <dbReference type="NCBI Taxonomy" id="51239"/>
    <lineage>
        <taxon>Eukaryota</taxon>
        <taxon>Viridiplantae</taxon>
        <taxon>Streptophyta</taxon>
        <taxon>Embryophyta</taxon>
        <taxon>Tracheophyta</taxon>
        <taxon>Spermatophyta</taxon>
        <taxon>Magnoliopsida</taxon>
        <taxon>Liliopsida</taxon>
        <taxon>Asparagales</taxon>
        <taxon>Orchidaceae</taxon>
        <taxon>Vanilloideae</taxon>
        <taxon>Vanilleae</taxon>
        <taxon>Vanilla</taxon>
    </lineage>
</organism>
<gene>
    <name evidence="2" type="ORF">HPP92_026186</name>
</gene>
<feature type="compositionally biased region" description="Basic and acidic residues" evidence="1">
    <location>
        <begin position="132"/>
        <end position="157"/>
    </location>
</feature>
<accession>A0A835PDZ6</accession>
<comment type="caution">
    <text evidence="2">The sequence shown here is derived from an EMBL/GenBank/DDBJ whole genome shotgun (WGS) entry which is preliminary data.</text>
</comment>
<reference evidence="2 3" key="1">
    <citation type="journal article" date="2020" name="Nat. Food">
        <title>A phased Vanilla planifolia genome enables genetic improvement of flavour and production.</title>
        <authorList>
            <person name="Hasing T."/>
            <person name="Tang H."/>
            <person name="Brym M."/>
            <person name="Khazi F."/>
            <person name="Huang T."/>
            <person name="Chambers A.H."/>
        </authorList>
    </citation>
    <scope>NUCLEOTIDE SEQUENCE [LARGE SCALE GENOMIC DNA]</scope>
    <source>
        <tissue evidence="2">Leaf</tissue>
    </source>
</reference>
<protein>
    <submittedName>
        <fullName evidence="2">Uncharacterized protein</fullName>
    </submittedName>
</protein>
<dbReference type="EMBL" id="JADCNL010000033">
    <property type="protein sequence ID" value="KAG0452016.1"/>
    <property type="molecule type" value="Genomic_DNA"/>
</dbReference>
<dbReference type="AlphaFoldDB" id="A0A835PDZ6"/>
<feature type="region of interest" description="Disordered" evidence="1">
    <location>
        <begin position="73"/>
        <end position="172"/>
    </location>
</feature>
<evidence type="ECO:0000256" key="1">
    <source>
        <dbReference type="SAM" id="MobiDB-lite"/>
    </source>
</evidence>
<dbReference type="Proteomes" id="UP000636800">
    <property type="component" value="Unassembled WGS sequence"/>
</dbReference>
<keyword evidence="3" id="KW-1185">Reference proteome</keyword>
<evidence type="ECO:0000313" key="3">
    <source>
        <dbReference type="Proteomes" id="UP000636800"/>
    </source>
</evidence>
<sequence length="172" mass="20013">MKPAMVATIGKTVSGIRKSNMAGENFGKMKSKNRKPMIAEMWLMWRSDCREAEHSRKRLKREMRRCTTEIRTMEKGMAGKEDVSDRGRRMHRARLERETKDEKKAERYDGKKRRVGGRFSARRMRKSCALDSSKENCEYLDRGRRLGSDRELEESPGRRRRALGPSAGRESG</sequence>
<name>A0A835PDZ6_VANPL</name>